<evidence type="ECO:0000256" key="1">
    <source>
        <dbReference type="SAM" id="SignalP"/>
    </source>
</evidence>
<name>A0ABV8PZU4_9BACT</name>
<sequence length="164" mass="17638">MQIKHTLTLMAILLSGSLFSQRSTKHFTLSEGYQIKAALLQDISGKTLSNGQSINFELSDPIIINDRIVVDKGTKITGTVTEAEGAKAFGKKGKLSFTIDYLYLSNGKVVKLRSSIKKNINGSGTAVAAGAILVSPVALLFNGKQAKFKAGEVFAAYIDKDYTF</sequence>
<feature type="signal peptide" evidence="1">
    <location>
        <begin position="1"/>
        <end position="20"/>
    </location>
</feature>
<accession>A0ABV8PZU4</accession>
<dbReference type="RefSeq" id="WP_379014421.1">
    <property type="nucleotide sequence ID" value="NZ_JBHSDC010000022.1"/>
</dbReference>
<protein>
    <submittedName>
        <fullName evidence="2">Uncharacterized protein</fullName>
    </submittedName>
</protein>
<dbReference type="EMBL" id="JBHSDC010000022">
    <property type="protein sequence ID" value="MFC4232529.1"/>
    <property type="molecule type" value="Genomic_DNA"/>
</dbReference>
<evidence type="ECO:0000313" key="2">
    <source>
        <dbReference type="EMBL" id="MFC4232529.1"/>
    </source>
</evidence>
<keyword evidence="1" id="KW-0732">Signal</keyword>
<dbReference type="Proteomes" id="UP001595906">
    <property type="component" value="Unassembled WGS sequence"/>
</dbReference>
<comment type="caution">
    <text evidence="2">The sequence shown here is derived from an EMBL/GenBank/DDBJ whole genome shotgun (WGS) entry which is preliminary data.</text>
</comment>
<feature type="chain" id="PRO_5045966747" evidence="1">
    <location>
        <begin position="21"/>
        <end position="164"/>
    </location>
</feature>
<evidence type="ECO:0000313" key="3">
    <source>
        <dbReference type="Proteomes" id="UP001595906"/>
    </source>
</evidence>
<organism evidence="2 3">
    <name type="scientific">Parasediminibacterium paludis</name>
    <dbReference type="NCBI Taxonomy" id="908966"/>
    <lineage>
        <taxon>Bacteria</taxon>
        <taxon>Pseudomonadati</taxon>
        <taxon>Bacteroidota</taxon>
        <taxon>Chitinophagia</taxon>
        <taxon>Chitinophagales</taxon>
        <taxon>Chitinophagaceae</taxon>
        <taxon>Parasediminibacterium</taxon>
    </lineage>
</organism>
<proteinExistence type="predicted"/>
<reference evidence="3" key="1">
    <citation type="journal article" date="2019" name="Int. J. Syst. Evol. Microbiol.">
        <title>The Global Catalogue of Microorganisms (GCM) 10K type strain sequencing project: providing services to taxonomists for standard genome sequencing and annotation.</title>
        <authorList>
            <consortium name="The Broad Institute Genomics Platform"/>
            <consortium name="The Broad Institute Genome Sequencing Center for Infectious Disease"/>
            <person name="Wu L."/>
            <person name="Ma J."/>
        </authorList>
    </citation>
    <scope>NUCLEOTIDE SEQUENCE [LARGE SCALE GENOMIC DNA]</scope>
    <source>
        <strain evidence="3">CECT 8010</strain>
    </source>
</reference>
<gene>
    <name evidence="2" type="ORF">ACFOW1_11540</name>
</gene>
<keyword evidence="3" id="KW-1185">Reference proteome</keyword>